<dbReference type="InParanoid" id="A0A2H3EK15"/>
<gene>
    <name evidence="1" type="ORF">ARMGADRAFT_1093696</name>
</gene>
<accession>A0A2H3EK15</accession>
<sequence>MGYGTDFPANEVGGTKNLWGMGEYGLREVWVRREATVTHGMYGTRQSVGLSPSDTATKRLRLDRPTTGLGIVPAAVSILPEVKTKLTISPEEEVKRSLAA</sequence>
<dbReference type="EMBL" id="KZ293644">
    <property type="protein sequence ID" value="PBL03059.1"/>
    <property type="molecule type" value="Genomic_DNA"/>
</dbReference>
<proteinExistence type="predicted"/>
<keyword evidence="2" id="KW-1185">Reference proteome</keyword>
<dbReference type="AlphaFoldDB" id="A0A2H3EK15"/>
<dbReference type="Proteomes" id="UP000217790">
    <property type="component" value="Unassembled WGS sequence"/>
</dbReference>
<organism evidence="1 2">
    <name type="scientific">Armillaria gallica</name>
    <name type="common">Bulbous honey fungus</name>
    <name type="synonym">Armillaria bulbosa</name>
    <dbReference type="NCBI Taxonomy" id="47427"/>
    <lineage>
        <taxon>Eukaryota</taxon>
        <taxon>Fungi</taxon>
        <taxon>Dikarya</taxon>
        <taxon>Basidiomycota</taxon>
        <taxon>Agaricomycotina</taxon>
        <taxon>Agaricomycetes</taxon>
        <taxon>Agaricomycetidae</taxon>
        <taxon>Agaricales</taxon>
        <taxon>Marasmiineae</taxon>
        <taxon>Physalacriaceae</taxon>
        <taxon>Armillaria</taxon>
    </lineage>
</organism>
<reference evidence="2" key="1">
    <citation type="journal article" date="2017" name="Nat. Ecol. Evol.">
        <title>Genome expansion and lineage-specific genetic innovations in the forest pathogenic fungi Armillaria.</title>
        <authorList>
            <person name="Sipos G."/>
            <person name="Prasanna A.N."/>
            <person name="Walter M.C."/>
            <person name="O'Connor E."/>
            <person name="Balint B."/>
            <person name="Krizsan K."/>
            <person name="Kiss B."/>
            <person name="Hess J."/>
            <person name="Varga T."/>
            <person name="Slot J."/>
            <person name="Riley R."/>
            <person name="Boka B."/>
            <person name="Rigling D."/>
            <person name="Barry K."/>
            <person name="Lee J."/>
            <person name="Mihaltcheva S."/>
            <person name="LaButti K."/>
            <person name="Lipzen A."/>
            <person name="Waldron R."/>
            <person name="Moloney N.M."/>
            <person name="Sperisen C."/>
            <person name="Kredics L."/>
            <person name="Vagvoelgyi C."/>
            <person name="Patrignani A."/>
            <person name="Fitzpatrick D."/>
            <person name="Nagy I."/>
            <person name="Doyle S."/>
            <person name="Anderson J.B."/>
            <person name="Grigoriev I.V."/>
            <person name="Gueldener U."/>
            <person name="Muensterkoetter M."/>
            <person name="Nagy L.G."/>
        </authorList>
    </citation>
    <scope>NUCLEOTIDE SEQUENCE [LARGE SCALE GENOMIC DNA]</scope>
    <source>
        <strain evidence="2">Ar21-2</strain>
    </source>
</reference>
<evidence type="ECO:0000313" key="2">
    <source>
        <dbReference type="Proteomes" id="UP000217790"/>
    </source>
</evidence>
<protein>
    <submittedName>
        <fullName evidence="1">Uncharacterized protein</fullName>
    </submittedName>
</protein>
<dbReference type="OrthoDB" id="3035353at2759"/>
<evidence type="ECO:0000313" key="1">
    <source>
        <dbReference type="EMBL" id="PBL03059.1"/>
    </source>
</evidence>
<name>A0A2H3EK15_ARMGA</name>